<dbReference type="GO" id="GO:0003677">
    <property type="term" value="F:DNA binding"/>
    <property type="evidence" value="ECO:0007669"/>
    <property type="project" value="InterPro"/>
</dbReference>
<dbReference type="Proteomes" id="UP000033070">
    <property type="component" value="Chromosome"/>
</dbReference>
<dbReference type="SUPFAM" id="SSF47413">
    <property type="entry name" value="lambda repressor-like DNA-binding domains"/>
    <property type="match status" value="1"/>
</dbReference>
<dbReference type="InterPro" id="IPR010982">
    <property type="entry name" value="Lambda_DNA-bd_dom_sf"/>
</dbReference>
<dbReference type="EMBL" id="AP018738">
    <property type="protein sequence ID" value="BBE51865.1"/>
    <property type="molecule type" value="Genomic_DNA"/>
</dbReference>
<keyword evidence="3" id="KW-1185">Reference proteome</keyword>
<sequence>MKIVDVARATGLHRNSITLLFDETASRVDIETIDALCKLFGCQVGELFEFVDDKD</sequence>
<dbReference type="PROSITE" id="PS50943">
    <property type="entry name" value="HTH_CROC1"/>
    <property type="match status" value="1"/>
</dbReference>
<dbReference type="Pfam" id="PF13443">
    <property type="entry name" value="HTH_26"/>
    <property type="match status" value="1"/>
</dbReference>
<evidence type="ECO:0000313" key="3">
    <source>
        <dbReference type="Proteomes" id="UP000033070"/>
    </source>
</evidence>
<feature type="domain" description="HTH cro/C1-type" evidence="1">
    <location>
        <begin position="5"/>
        <end position="47"/>
    </location>
</feature>
<dbReference type="RefSeq" id="WP_197714085.1">
    <property type="nucleotide sequence ID" value="NZ_AP018738.1"/>
</dbReference>
<evidence type="ECO:0000313" key="2">
    <source>
        <dbReference type="EMBL" id="BBE51865.1"/>
    </source>
</evidence>
<dbReference type="KEGG" id="fam:OYT1_ch2350"/>
<name>A0A2Z6GFE4_9PROT</name>
<dbReference type="InterPro" id="IPR001387">
    <property type="entry name" value="Cro/C1-type_HTH"/>
</dbReference>
<gene>
    <name evidence="2" type="ORF">OYT1_ch2350</name>
</gene>
<proteinExistence type="predicted"/>
<dbReference type="Gene3D" id="1.10.260.40">
    <property type="entry name" value="lambda repressor-like DNA-binding domains"/>
    <property type="match status" value="1"/>
</dbReference>
<evidence type="ECO:0000259" key="1">
    <source>
        <dbReference type="PROSITE" id="PS50943"/>
    </source>
</evidence>
<protein>
    <recommendedName>
        <fullName evidence="1">HTH cro/C1-type domain-containing protein</fullName>
    </recommendedName>
</protein>
<reference evidence="2 3" key="1">
    <citation type="submission" date="2018-06" db="EMBL/GenBank/DDBJ databases">
        <title>OYT1 Genome Sequencing.</title>
        <authorList>
            <person name="Kato S."/>
            <person name="Itoh T."/>
            <person name="Ohkuma M."/>
        </authorList>
    </citation>
    <scope>NUCLEOTIDE SEQUENCE [LARGE SCALE GENOMIC DNA]</scope>
    <source>
        <strain evidence="2 3">OYT1</strain>
    </source>
</reference>
<accession>A0A2Z6GFE4</accession>
<dbReference type="AlphaFoldDB" id="A0A2Z6GFE4"/>
<organism evidence="2 3">
    <name type="scientific">Ferriphaselus amnicola</name>
    <dbReference type="NCBI Taxonomy" id="1188319"/>
    <lineage>
        <taxon>Bacteria</taxon>
        <taxon>Pseudomonadati</taxon>
        <taxon>Pseudomonadota</taxon>
        <taxon>Betaproteobacteria</taxon>
        <taxon>Nitrosomonadales</taxon>
        <taxon>Gallionellaceae</taxon>
        <taxon>Ferriphaselus</taxon>
    </lineage>
</organism>